<organism evidence="2 3">
    <name type="scientific">Buddleja alternifolia</name>
    <dbReference type="NCBI Taxonomy" id="168488"/>
    <lineage>
        <taxon>Eukaryota</taxon>
        <taxon>Viridiplantae</taxon>
        <taxon>Streptophyta</taxon>
        <taxon>Embryophyta</taxon>
        <taxon>Tracheophyta</taxon>
        <taxon>Spermatophyta</taxon>
        <taxon>Magnoliopsida</taxon>
        <taxon>eudicotyledons</taxon>
        <taxon>Gunneridae</taxon>
        <taxon>Pentapetalae</taxon>
        <taxon>asterids</taxon>
        <taxon>lamiids</taxon>
        <taxon>Lamiales</taxon>
        <taxon>Scrophulariaceae</taxon>
        <taxon>Buddlejeae</taxon>
        <taxon>Buddleja</taxon>
    </lineage>
</organism>
<proteinExistence type="predicted"/>
<dbReference type="Proteomes" id="UP000826271">
    <property type="component" value="Unassembled WGS sequence"/>
</dbReference>
<gene>
    <name evidence="2" type="ORF">BUALT_Bualt06G0053300</name>
</gene>
<dbReference type="EMBL" id="WHWC01000006">
    <property type="protein sequence ID" value="KAG8380794.1"/>
    <property type="molecule type" value="Genomic_DNA"/>
</dbReference>
<feature type="region of interest" description="Disordered" evidence="1">
    <location>
        <begin position="62"/>
        <end position="102"/>
    </location>
</feature>
<name>A0AAV6XKU8_9LAMI</name>
<evidence type="ECO:0000256" key="1">
    <source>
        <dbReference type="SAM" id="MobiDB-lite"/>
    </source>
</evidence>
<evidence type="ECO:0000313" key="3">
    <source>
        <dbReference type="Proteomes" id="UP000826271"/>
    </source>
</evidence>
<reference evidence="2" key="1">
    <citation type="submission" date="2019-10" db="EMBL/GenBank/DDBJ databases">
        <authorList>
            <person name="Zhang R."/>
            <person name="Pan Y."/>
            <person name="Wang J."/>
            <person name="Ma R."/>
            <person name="Yu S."/>
        </authorList>
    </citation>
    <scope>NUCLEOTIDE SEQUENCE</scope>
    <source>
        <strain evidence="2">LA-IB0</strain>
        <tissue evidence="2">Leaf</tissue>
    </source>
</reference>
<accession>A0AAV6XKU8</accession>
<evidence type="ECO:0000313" key="2">
    <source>
        <dbReference type="EMBL" id="KAG8380794.1"/>
    </source>
</evidence>
<protein>
    <submittedName>
        <fullName evidence="2">Uncharacterized protein</fullName>
    </submittedName>
</protein>
<comment type="caution">
    <text evidence="2">The sequence shown here is derived from an EMBL/GenBank/DDBJ whole genome shotgun (WGS) entry which is preliminary data.</text>
</comment>
<feature type="compositionally biased region" description="Pro residues" evidence="1">
    <location>
        <begin position="74"/>
        <end position="85"/>
    </location>
</feature>
<keyword evidence="3" id="KW-1185">Reference proteome</keyword>
<sequence>MFSFSLSPLHPYAQPSPLHSFSLSQIFFLAACAVFGRCRWPELPHVRLGLCSSSTFKFTIRSSQSDDPLRRPVAPAPVKPSPSSSPPAAESGGDGGRFGEQISNGSFEDSQSILHKGMDYADPRKKTGVCGKIIMVSALTAFHVSVGYMSQSTVNSVFKKDDISKVVDDGRASIMKIEENARKKEEEREEG</sequence>
<dbReference type="AlphaFoldDB" id="A0AAV6XKU8"/>